<dbReference type="GO" id="GO:0004714">
    <property type="term" value="F:transmembrane receptor protein tyrosine kinase activity"/>
    <property type="evidence" value="ECO:0007669"/>
    <property type="project" value="UniProtKB-EC"/>
</dbReference>
<dbReference type="PANTHER" id="PTHR19890">
    <property type="entry name" value="FIBROBLAST GROWTH FACTOR RECEPTOR"/>
    <property type="match status" value="1"/>
</dbReference>
<evidence type="ECO:0000256" key="5">
    <source>
        <dbReference type="ARBA" id="ARBA00022692"/>
    </source>
</evidence>
<evidence type="ECO:0000256" key="14">
    <source>
        <dbReference type="ARBA" id="ARBA00023157"/>
    </source>
</evidence>
<evidence type="ECO:0000256" key="4">
    <source>
        <dbReference type="ARBA" id="ARBA00022679"/>
    </source>
</evidence>
<evidence type="ECO:0000313" key="19">
    <source>
        <dbReference type="EMBL" id="EDO49188.1"/>
    </source>
</evidence>
<dbReference type="InterPro" id="IPR003599">
    <property type="entry name" value="Ig_sub"/>
</dbReference>
<dbReference type="Gene3D" id="2.60.40.10">
    <property type="entry name" value="Immunoglobulins"/>
    <property type="match status" value="2"/>
</dbReference>
<keyword evidence="16" id="KW-0325">Glycoprotein</keyword>
<reference evidence="19 20" key="1">
    <citation type="journal article" date="2007" name="Science">
        <title>Sea anemone genome reveals ancestral eumetazoan gene repertoire and genomic organization.</title>
        <authorList>
            <person name="Putnam N.H."/>
            <person name="Srivastava M."/>
            <person name="Hellsten U."/>
            <person name="Dirks B."/>
            <person name="Chapman J."/>
            <person name="Salamov A."/>
            <person name="Terry A."/>
            <person name="Shapiro H."/>
            <person name="Lindquist E."/>
            <person name="Kapitonov V.V."/>
            <person name="Jurka J."/>
            <person name="Genikhovich G."/>
            <person name="Grigoriev I.V."/>
            <person name="Lucas S.M."/>
            <person name="Steele R.E."/>
            <person name="Finnerty J.R."/>
            <person name="Technau U."/>
            <person name="Martindale M.Q."/>
            <person name="Rokhsar D.S."/>
        </authorList>
    </citation>
    <scope>NUCLEOTIDE SEQUENCE [LARGE SCALE GENOMIC DNA]</scope>
    <source>
        <strain evidence="20">CH2 X CH6</strain>
    </source>
</reference>
<evidence type="ECO:0000256" key="10">
    <source>
        <dbReference type="ARBA" id="ARBA00022840"/>
    </source>
</evidence>
<dbReference type="InterPro" id="IPR007110">
    <property type="entry name" value="Ig-like_dom"/>
</dbReference>
<keyword evidence="10" id="KW-0067">ATP-binding</keyword>
<evidence type="ECO:0000256" key="12">
    <source>
        <dbReference type="ARBA" id="ARBA00023136"/>
    </source>
</evidence>
<keyword evidence="8" id="KW-0547">Nucleotide-binding</keyword>
<dbReference type="Pfam" id="PF13927">
    <property type="entry name" value="Ig_3"/>
    <property type="match status" value="1"/>
</dbReference>
<dbReference type="Proteomes" id="UP000001593">
    <property type="component" value="Unassembled WGS sequence"/>
</dbReference>
<feature type="domain" description="Ig-like" evidence="18">
    <location>
        <begin position="224"/>
        <end position="335"/>
    </location>
</feature>
<evidence type="ECO:0000313" key="20">
    <source>
        <dbReference type="Proteomes" id="UP000001593"/>
    </source>
</evidence>
<keyword evidence="11" id="KW-1133">Transmembrane helix</keyword>
<dbReference type="SUPFAM" id="SSF48726">
    <property type="entry name" value="Immunoglobulin"/>
    <property type="match status" value="2"/>
</dbReference>
<accession>A7RHA1</accession>
<dbReference type="InterPro" id="IPR013098">
    <property type="entry name" value="Ig_I-set"/>
</dbReference>
<dbReference type="FunFam" id="2.60.40.10:FF:000016">
    <property type="entry name" value="Fibroblast growth factor receptor"/>
    <property type="match status" value="1"/>
</dbReference>
<dbReference type="eggNOG" id="KOG0200">
    <property type="taxonomic scope" value="Eukaryota"/>
</dbReference>
<evidence type="ECO:0000256" key="6">
    <source>
        <dbReference type="ARBA" id="ARBA00022729"/>
    </source>
</evidence>
<dbReference type="InterPro" id="IPR052615">
    <property type="entry name" value="FGFRL"/>
</dbReference>
<dbReference type="GO" id="GO:0005524">
    <property type="term" value="F:ATP binding"/>
    <property type="evidence" value="ECO:0007669"/>
    <property type="project" value="UniProtKB-KW"/>
</dbReference>
<keyword evidence="6" id="KW-0732">Signal</keyword>
<protein>
    <recommendedName>
        <fullName evidence="2">receptor protein-tyrosine kinase</fullName>
        <ecNumber evidence="2">2.7.10.1</ecNumber>
    </recommendedName>
</protein>
<dbReference type="SMART" id="SM00408">
    <property type="entry name" value="IGc2"/>
    <property type="match status" value="2"/>
</dbReference>
<keyword evidence="3" id="KW-0597">Phosphoprotein</keyword>
<dbReference type="PANTHER" id="PTHR19890:SF10">
    <property type="entry name" value="FIBROBLAST GROWTH FACTOR RECEPTOR-LIKE 1"/>
    <property type="match status" value="1"/>
</dbReference>
<feature type="domain" description="Ig-like" evidence="18">
    <location>
        <begin position="130"/>
        <end position="215"/>
    </location>
</feature>
<dbReference type="InParanoid" id="A7RHA1"/>
<evidence type="ECO:0000259" key="18">
    <source>
        <dbReference type="PROSITE" id="PS50835"/>
    </source>
</evidence>
<organism evidence="19 20">
    <name type="scientific">Nematostella vectensis</name>
    <name type="common">Starlet sea anemone</name>
    <dbReference type="NCBI Taxonomy" id="45351"/>
    <lineage>
        <taxon>Eukaryota</taxon>
        <taxon>Metazoa</taxon>
        <taxon>Cnidaria</taxon>
        <taxon>Anthozoa</taxon>
        <taxon>Hexacorallia</taxon>
        <taxon>Actiniaria</taxon>
        <taxon>Edwardsiidae</taxon>
        <taxon>Nematostella</taxon>
    </lineage>
</organism>
<gene>
    <name evidence="19" type="ORF">NEMVEDRAFT_v1g197128</name>
</gene>
<evidence type="ECO:0000256" key="7">
    <source>
        <dbReference type="ARBA" id="ARBA00022737"/>
    </source>
</evidence>
<dbReference type="InterPro" id="IPR013783">
    <property type="entry name" value="Ig-like_fold"/>
</dbReference>
<dbReference type="EMBL" id="DS469510">
    <property type="protein sequence ID" value="EDO49188.1"/>
    <property type="molecule type" value="Genomic_DNA"/>
</dbReference>
<dbReference type="Pfam" id="PF07679">
    <property type="entry name" value="I-set"/>
    <property type="match status" value="1"/>
</dbReference>
<keyword evidence="7" id="KW-0677">Repeat</keyword>
<evidence type="ECO:0000256" key="17">
    <source>
        <dbReference type="ARBA" id="ARBA00023319"/>
    </source>
</evidence>
<dbReference type="AlphaFoldDB" id="A7RHA1"/>
<keyword evidence="15" id="KW-0675">Receptor</keyword>
<keyword evidence="12" id="KW-0472">Membrane</keyword>
<evidence type="ECO:0000256" key="3">
    <source>
        <dbReference type="ARBA" id="ARBA00022553"/>
    </source>
</evidence>
<evidence type="ECO:0000256" key="13">
    <source>
        <dbReference type="ARBA" id="ARBA00023137"/>
    </source>
</evidence>
<dbReference type="EC" id="2.7.10.1" evidence="2"/>
<sequence length="408" mass="46461">MPTSSLRRRVFESASNNDRFAWCLKGRQRMREFLATADRNALIHLFYSPGVAFGAFKEQSDHQPKVDKFKNDGCSDKTKGVKEEVIQCLKKLFKSIIRSMPPGRATHDSIQLGDSNLESINHTTRTDSWPTLDLAGTKPDRAIINLDCSADGKPRPTVVWLKNGKPFFKRDGVELSLRPYQYVLRLRGVVSSDNGQYTCNVSNSCDWISRTFTVHVKKREPSKPLIQIIPNVTARNGDNVTLKCNAMSDSMPRFRWLILTSPQNASTLINETPNHYKVIKQSRHADYIVRIKHDRLRVLHVYKLMLVNVGQKHVGMYTCNASNTHGFSLRQSFLTVASSSTQDITTPIRRSRPTEETSTATRTVKTQHSQSKDVFNYKSRAAVHVINDIRMVLYKDFVALFTVLWVLT</sequence>
<keyword evidence="5" id="KW-0812">Transmembrane</keyword>
<dbReference type="SMART" id="SM00409">
    <property type="entry name" value="IG"/>
    <property type="match status" value="2"/>
</dbReference>
<evidence type="ECO:0000256" key="1">
    <source>
        <dbReference type="ARBA" id="ARBA00004167"/>
    </source>
</evidence>
<keyword evidence="17" id="KW-0393">Immunoglobulin domain</keyword>
<dbReference type="GO" id="GO:0016020">
    <property type="term" value="C:membrane"/>
    <property type="evidence" value="ECO:0007669"/>
    <property type="project" value="UniProtKB-SubCell"/>
</dbReference>
<evidence type="ECO:0000256" key="2">
    <source>
        <dbReference type="ARBA" id="ARBA00011902"/>
    </source>
</evidence>
<name>A7RHA1_NEMVE</name>
<dbReference type="FunFam" id="2.60.40.10:FF:000020">
    <property type="entry name" value="Fibroblast growth factor receptor"/>
    <property type="match status" value="1"/>
</dbReference>
<dbReference type="InterPro" id="IPR003598">
    <property type="entry name" value="Ig_sub2"/>
</dbReference>
<evidence type="ECO:0000256" key="15">
    <source>
        <dbReference type="ARBA" id="ARBA00023170"/>
    </source>
</evidence>
<keyword evidence="20" id="KW-1185">Reference proteome</keyword>
<keyword evidence="9" id="KW-0418">Kinase</keyword>
<dbReference type="PROSITE" id="PS50835">
    <property type="entry name" value="IG_LIKE"/>
    <property type="match status" value="2"/>
</dbReference>
<evidence type="ECO:0000256" key="8">
    <source>
        <dbReference type="ARBA" id="ARBA00022741"/>
    </source>
</evidence>
<evidence type="ECO:0000256" key="16">
    <source>
        <dbReference type="ARBA" id="ARBA00023180"/>
    </source>
</evidence>
<proteinExistence type="predicted"/>
<evidence type="ECO:0000256" key="9">
    <source>
        <dbReference type="ARBA" id="ARBA00022777"/>
    </source>
</evidence>
<keyword evidence="14" id="KW-1015">Disulfide bond</keyword>
<dbReference type="HOGENOM" id="CLU_674942_0_0_1"/>
<keyword evidence="4" id="KW-0808">Transferase</keyword>
<comment type="subcellular location">
    <subcellularLocation>
        <location evidence="1">Membrane</location>
        <topology evidence="1">Single-pass membrane protein</topology>
    </subcellularLocation>
</comment>
<evidence type="ECO:0000256" key="11">
    <source>
        <dbReference type="ARBA" id="ARBA00022989"/>
    </source>
</evidence>
<dbReference type="InterPro" id="IPR036179">
    <property type="entry name" value="Ig-like_dom_sf"/>
</dbReference>
<dbReference type="PhylomeDB" id="A7RHA1"/>
<keyword evidence="13" id="KW-0829">Tyrosine-protein kinase</keyword>